<sequence>MAAAQSWEAAQISDPSGLPPEIAALLGSGGALQLAIPEHRVALPGAGADSQCDVFALVQAGEASVALTVEAKVDEAFGPTIGTWLAEDKDNKRERLAALCNWLGVSYPPPEPLRYQLFHRSAAAVAEARRFNRPVAAMVVQSFSPTHRWIEDFEAFALHLGVQAGLGRLGRTRLPDGIELWLGWAQGDARFLMDLDNDG</sequence>
<evidence type="ECO:0000313" key="3">
    <source>
        <dbReference type="Proteomes" id="UP000198417"/>
    </source>
</evidence>
<proteinExistence type="predicted"/>
<gene>
    <name evidence="2" type="ORF">SAMN06265370_113119</name>
</gene>
<evidence type="ECO:0000313" key="2">
    <source>
        <dbReference type="EMBL" id="SNR63894.1"/>
    </source>
</evidence>
<name>A0A238XZU3_9RHOB</name>
<feature type="domain" description="DUF6946" evidence="1">
    <location>
        <begin position="1"/>
        <end position="188"/>
    </location>
</feature>
<dbReference type="Pfam" id="PF22187">
    <property type="entry name" value="DUF6946"/>
    <property type="match status" value="1"/>
</dbReference>
<reference evidence="2 3" key="1">
    <citation type="submission" date="2017-06" db="EMBL/GenBank/DDBJ databases">
        <authorList>
            <person name="Kim H.J."/>
            <person name="Triplett B.A."/>
        </authorList>
    </citation>
    <scope>NUCLEOTIDE SEQUENCE [LARGE SCALE GENOMIC DNA]</scope>
    <source>
        <strain evidence="2 3">DSM 29052</strain>
    </source>
</reference>
<evidence type="ECO:0000259" key="1">
    <source>
        <dbReference type="Pfam" id="PF22187"/>
    </source>
</evidence>
<keyword evidence="3" id="KW-1185">Reference proteome</keyword>
<dbReference type="Proteomes" id="UP000198417">
    <property type="component" value="Unassembled WGS sequence"/>
</dbReference>
<organism evidence="2 3">
    <name type="scientific">Puniceibacterium sediminis</name>
    <dbReference type="NCBI Taxonomy" id="1608407"/>
    <lineage>
        <taxon>Bacteria</taxon>
        <taxon>Pseudomonadati</taxon>
        <taxon>Pseudomonadota</taxon>
        <taxon>Alphaproteobacteria</taxon>
        <taxon>Rhodobacterales</taxon>
        <taxon>Paracoccaceae</taxon>
        <taxon>Puniceibacterium</taxon>
    </lineage>
</organism>
<dbReference type="InterPro" id="IPR054024">
    <property type="entry name" value="DUF6946"/>
</dbReference>
<protein>
    <recommendedName>
        <fullName evidence="1">DUF6946 domain-containing protein</fullName>
    </recommendedName>
</protein>
<dbReference type="EMBL" id="FZNN01000013">
    <property type="protein sequence ID" value="SNR63894.1"/>
    <property type="molecule type" value="Genomic_DNA"/>
</dbReference>
<accession>A0A238XZU3</accession>
<dbReference type="AlphaFoldDB" id="A0A238XZU3"/>